<keyword evidence="5" id="KW-1185">Reference proteome</keyword>
<dbReference type="OrthoDB" id="668887at2"/>
<protein>
    <recommendedName>
        <fullName evidence="3">Peptidase S74 domain-containing protein</fullName>
    </recommendedName>
</protein>
<reference evidence="4 5" key="1">
    <citation type="submission" date="2018-03" db="EMBL/GenBank/DDBJ databases">
        <title>Genomic Encyclopedia of Archaeal and Bacterial Type Strains, Phase II (KMG-II): from individual species to whole genera.</title>
        <authorList>
            <person name="Goeker M."/>
        </authorList>
    </citation>
    <scope>NUCLEOTIDE SEQUENCE [LARGE SCALE GENOMIC DNA]</scope>
    <source>
        <strain evidence="4 5">DSM 18107</strain>
    </source>
</reference>
<dbReference type="Pfam" id="PF13884">
    <property type="entry name" value="Peptidase_S74"/>
    <property type="match status" value="1"/>
</dbReference>
<gene>
    <name evidence="4" type="ORF">CLV42_1022</name>
</gene>
<dbReference type="Proteomes" id="UP000240978">
    <property type="component" value="Unassembled WGS sequence"/>
</dbReference>
<proteinExistence type="predicted"/>
<name>A0A2P8GKE5_9BACT</name>
<dbReference type="RefSeq" id="WP_106600732.1">
    <property type="nucleotide sequence ID" value="NZ_PYGK01000002.1"/>
</dbReference>
<dbReference type="PROSITE" id="PS51688">
    <property type="entry name" value="ICA"/>
    <property type="match status" value="1"/>
</dbReference>
<organism evidence="4 5">
    <name type="scientific">Chitinophaga ginsengisoli</name>
    <dbReference type="NCBI Taxonomy" id="363837"/>
    <lineage>
        <taxon>Bacteria</taxon>
        <taxon>Pseudomonadati</taxon>
        <taxon>Bacteroidota</taxon>
        <taxon>Chitinophagia</taxon>
        <taxon>Chitinophagales</taxon>
        <taxon>Chitinophagaceae</taxon>
        <taxon>Chitinophaga</taxon>
    </lineage>
</organism>
<dbReference type="AlphaFoldDB" id="A0A2P8GKE5"/>
<sequence>MNRRTKRLLLFLSISFVTSQVMAQKHVYQIRADSVRIYSGCDTAELIIENKTKDTLGFLYNKGNGRTEFRKLQLQSVGSNAIAITGQDTLQLTPETLSTVTARGASTPYDITFNTASGNPSNGLTWGYNSDAWKIFVESSQDTPPGNMIFEARDNDNEGWIFRHDATNTGGAKTDLLSIGRDRLQYKGSDVLHTSYPYYVKAGVYETPTDWNTLVSSSFIGSANMGANAPATDGAWWNLISTRHRNGLTDGNNYGMQIASGMSGTYLGRAYFRNQSSGTWTAWKEFWHSGNVTFATKGANIALKTESDGRLGLESWVRVGNNTGLTTPDGTALYHNGPACWVLKSTTGTTVTYLDFKTSDAISRGSVYAANDNTIGFTGGSGTNWRLKTDASGNAIVTGQVTATGFVQSSLRSLKKDIQPFTVSATGILKDAQVRTFIYKADSTNTKRIGFIADELPEEMSAAEHKGVDEANTVALLVKALQEMNARVEALEQEVQRLKNEKAVDKKDK</sequence>
<accession>A0A2P8GKE5</accession>
<feature type="signal peptide" evidence="2">
    <location>
        <begin position="1"/>
        <end position="23"/>
    </location>
</feature>
<dbReference type="EMBL" id="PYGK01000002">
    <property type="protein sequence ID" value="PSL34431.1"/>
    <property type="molecule type" value="Genomic_DNA"/>
</dbReference>
<keyword evidence="1" id="KW-0175">Coiled coil</keyword>
<keyword evidence="2" id="KW-0732">Signal</keyword>
<dbReference type="CDD" id="cd19958">
    <property type="entry name" value="pyocin_knob"/>
    <property type="match status" value="1"/>
</dbReference>
<dbReference type="InterPro" id="IPR030392">
    <property type="entry name" value="S74_ICA"/>
</dbReference>
<feature type="chain" id="PRO_5015202550" description="Peptidase S74 domain-containing protein" evidence="2">
    <location>
        <begin position="24"/>
        <end position="509"/>
    </location>
</feature>
<evidence type="ECO:0000313" key="4">
    <source>
        <dbReference type="EMBL" id="PSL34431.1"/>
    </source>
</evidence>
<evidence type="ECO:0000313" key="5">
    <source>
        <dbReference type="Proteomes" id="UP000240978"/>
    </source>
</evidence>
<evidence type="ECO:0000256" key="1">
    <source>
        <dbReference type="SAM" id="Coils"/>
    </source>
</evidence>
<evidence type="ECO:0000256" key="2">
    <source>
        <dbReference type="SAM" id="SignalP"/>
    </source>
</evidence>
<comment type="caution">
    <text evidence="4">The sequence shown here is derived from an EMBL/GenBank/DDBJ whole genome shotgun (WGS) entry which is preliminary data.</text>
</comment>
<feature type="domain" description="Peptidase S74" evidence="3">
    <location>
        <begin position="410"/>
        <end position="507"/>
    </location>
</feature>
<feature type="coiled-coil region" evidence="1">
    <location>
        <begin position="474"/>
        <end position="508"/>
    </location>
</feature>
<evidence type="ECO:0000259" key="3">
    <source>
        <dbReference type="PROSITE" id="PS51688"/>
    </source>
</evidence>